<sequence>MRATRRRFAIRSSVAKVIDRAFFAFSALAAVWFAVLLLMEGAQPGWRAGVVLVVFWLFVAYLLLPRLHRIFTQIYVPGYFIGRTRTADGRLGDPVNLAFRGREQQVHQSMRTGGWTRADDLDLRSGGHIVTSTLRRRSYAGAPVSPLMLFDRPQDFAYEREVHGSPSRRHHVRFWRCPDGWKLPGGFAVDWLAAGTYDRRVGLSTFTLQVTHKVARDTDTERDFVVETVTAAAPWVSVSVIEDFSAGYHARNGGGDAIETDGDLPVVDLRTVDAPPEPLAPPVDSRHRLPGPTAFGAGVAALRALGYLVTAALVLVAPDLVADAASKVGLDVSARDVETAALWGAPALAVYGVLDLVLAVAVLRGSNVARLVLMAVSTAATVTAFVSDLGNDRSLTFTHLPTVGVNILVILALSSPRARAYAERRLSPSEARRS</sequence>
<dbReference type="Proteomes" id="UP000306740">
    <property type="component" value="Unassembled WGS sequence"/>
</dbReference>
<reference evidence="3 4" key="1">
    <citation type="submission" date="2019-05" db="EMBL/GenBank/DDBJ databases">
        <title>Mumia sp. nov., isolated from the intestinal contents of plateau pika (Ochotona curzoniae) in the Qinghai-Tibet plateau of China.</title>
        <authorList>
            <person name="Tian Z."/>
        </authorList>
    </citation>
    <scope>NUCLEOTIDE SEQUENCE [LARGE SCALE GENOMIC DNA]</scope>
    <source>
        <strain evidence="4">527</strain>
    </source>
</reference>
<evidence type="ECO:0000313" key="3">
    <source>
        <dbReference type="EMBL" id="TNC50656.1"/>
    </source>
</evidence>
<protein>
    <recommendedName>
        <fullName evidence="2">LssY-like C-terminal domain-containing protein</fullName>
    </recommendedName>
</protein>
<dbReference type="AlphaFoldDB" id="A0A5C4N087"/>
<keyword evidence="1" id="KW-1133">Transmembrane helix</keyword>
<proteinExistence type="predicted"/>
<dbReference type="RefSeq" id="WP_139105266.1">
    <property type="nucleotide sequence ID" value="NZ_VDFR01000012.1"/>
</dbReference>
<organism evidence="3 4">
    <name type="scientific">Mumia zhuanghuii</name>
    <dbReference type="NCBI Taxonomy" id="2585211"/>
    <lineage>
        <taxon>Bacteria</taxon>
        <taxon>Bacillati</taxon>
        <taxon>Actinomycetota</taxon>
        <taxon>Actinomycetes</taxon>
        <taxon>Propionibacteriales</taxon>
        <taxon>Nocardioidaceae</taxon>
        <taxon>Mumia</taxon>
    </lineage>
</organism>
<evidence type="ECO:0000256" key="1">
    <source>
        <dbReference type="SAM" id="Phobius"/>
    </source>
</evidence>
<feature type="transmembrane region" description="Helical" evidence="1">
    <location>
        <begin position="398"/>
        <end position="415"/>
    </location>
</feature>
<feature type="transmembrane region" description="Helical" evidence="1">
    <location>
        <begin position="340"/>
        <end position="361"/>
    </location>
</feature>
<feature type="transmembrane region" description="Helical" evidence="1">
    <location>
        <begin position="294"/>
        <end position="317"/>
    </location>
</feature>
<gene>
    <name evidence="3" type="ORF">FHE65_03245</name>
</gene>
<dbReference type="InterPro" id="IPR025902">
    <property type="entry name" value="LssY-like-C_dom"/>
</dbReference>
<keyword evidence="1" id="KW-0812">Transmembrane</keyword>
<accession>A0A5C4N087</accession>
<comment type="caution">
    <text evidence="3">The sequence shown here is derived from an EMBL/GenBank/DDBJ whole genome shotgun (WGS) entry which is preliminary data.</text>
</comment>
<keyword evidence="1" id="KW-0472">Membrane</keyword>
<evidence type="ECO:0000259" key="2">
    <source>
        <dbReference type="Pfam" id="PF14067"/>
    </source>
</evidence>
<feature type="transmembrane region" description="Helical" evidence="1">
    <location>
        <begin position="21"/>
        <end position="39"/>
    </location>
</feature>
<feature type="transmembrane region" description="Helical" evidence="1">
    <location>
        <begin position="368"/>
        <end position="386"/>
    </location>
</feature>
<feature type="transmembrane region" description="Helical" evidence="1">
    <location>
        <begin position="45"/>
        <end position="64"/>
    </location>
</feature>
<dbReference type="EMBL" id="VDFR01000012">
    <property type="protein sequence ID" value="TNC50656.1"/>
    <property type="molecule type" value="Genomic_DNA"/>
</dbReference>
<name>A0A5C4N087_9ACTN</name>
<evidence type="ECO:0000313" key="4">
    <source>
        <dbReference type="Proteomes" id="UP000306740"/>
    </source>
</evidence>
<dbReference type="OrthoDB" id="3725455at2"/>
<dbReference type="Pfam" id="PF14067">
    <property type="entry name" value="LssY_C"/>
    <property type="match status" value="1"/>
</dbReference>
<feature type="domain" description="LssY-like C-terminal" evidence="2">
    <location>
        <begin position="75"/>
        <end position="264"/>
    </location>
</feature>